<dbReference type="InterPro" id="IPR001173">
    <property type="entry name" value="Glyco_trans_2-like"/>
</dbReference>
<accession>A0A916NX94</accession>
<dbReference type="EMBL" id="CAJVAS010000009">
    <property type="protein sequence ID" value="CAG7623810.1"/>
    <property type="molecule type" value="Genomic_DNA"/>
</dbReference>
<evidence type="ECO:0000313" key="2">
    <source>
        <dbReference type="EMBL" id="CAG7623810.1"/>
    </source>
</evidence>
<dbReference type="Pfam" id="PF00535">
    <property type="entry name" value="Glycos_transf_2"/>
    <property type="match status" value="1"/>
</dbReference>
<protein>
    <recommendedName>
        <fullName evidence="1">Glycosyltransferase 2-like domain-containing protein</fullName>
    </recommendedName>
</protein>
<sequence length="202" mass="22738">MDTSNTSLIIPTYNSRDLLIESIASIRRQVDEDVEVIVVDNGSKDGTDAYCRKEQLTLITLPWSSSLAAAGNAGLRLASGDNILLMMPGVLVSRRWLKEMLHSLYKWRDAGVVRPAHIEAIKQTPVIASVPREKQVHQACMLFRRELLGHVGYLQKSPVYEDNVFDDYADRADQVGYRNMTTGKVTLNHARHTEPLPHIRSE</sequence>
<dbReference type="AlphaFoldDB" id="A0A916NX94"/>
<organism evidence="2 3">
    <name type="scientific">Paenibacillus solanacearum</name>
    <dbReference type="NCBI Taxonomy" id="2048548"/>
    <lineage>
        <taxon>Bacteria</taxon>
        <taxon>Bacillati</taxon>
        <taxon>Bacillota</taxon>
        <taxon>Bacilli</taxon>
        <taxon>Bacillales</taxon>
        <taxon>Paenibacillaceae</taxon>
        <taxon>Paenibacillus</taxon>
    </lineage>
</organism>
<dbReference type="PANTHER" id="PTHR43685">
    <property type="entry name" value="GLYCOSYLTRANSFERASE"/>
    <property type="match status" value="1"/>
</dbReference>
<evidence type="ECO:0000259" key="1">
    <source>
        <dbReference type="Pfam" id="PF00535"/>
    </source>
</evidence>
<comment type="caution">
    <text evidence="2">The sequence shown here is derived from an EMBL/GenBank/DDBJ whole genome shotgun (WGS) entry which is preliminary data.</text>
</comment>
<reference evidence="2" key="1">
    <citation type="submission" date="2021-06" db="EMBL/GenBank/DDBJ databases">
        <authorList>
            <person name="Criscuolo A."/>
        </authorList>
    </citation>
    <scope>NUCLEOTIDE SEQUENCE</scope>
    <source>
        <strain evidence="2">CIP111600</strain>
    </source>
</reference>
<evidence type="ECO:0000313" key="3">
    <source>
        <dbReference type="Proteomes" id="UP000693672"/>
    </source>
</evidence>
<dbReference type="Proteomes" id="UP000693672">
    <property type="component" value="Unassembled WGS sequence"/>
</dbReference>
<dbReference type="InterPro" id="IPR050834">
    <property type="entry name" value="Glycosyltransf_2"/>
</dbReference>
<keyword evidence="3" id="KW-1185">Reference proteome</keyword>
<proteinExistence type="predicted"/>
<dbReference type="PANTHER" id="PTHR43685:SF2">
    <property type="entry name" value="GLYCOSYLTRANSFERASE 2-LIKE DOMAIN-CONTAINING PROTEIN"/>
    <property type="match status" value="1"/>
</dbReference>
<dbReference type="RefSeq" id="WP_218092345.1">
    <property type="nucleotide sequence ID" value="NZ_CAJVAS010000009.1"/>
</dbReference>
<feature type="domain" description="Glycosyltransferase 2-like" evidence="1">
    <location>
        <begin position="7"/>
        <end position="112"/>
    </location>
</feature>
<gene>
    <name evidence="2" type="ORF">PAESOLCIP111_02565</name>
</gene>
<name>A0A916NX94_9BACL</name>